<reference evidence="1" key="1">
    <citation type="submission" date="2020-05" db="EMBL/GenBank/DDBJ databases">
        <authorList>
            <person name="Chiriac C."/>
            <person name="Salcher M."/>
            <person name="Ghai R."/>
            <person name="Kavagutti S V."/>
        </authorList>
    </citation>
    <scope>NUCLEOTIDE SEQUENCE</scope>
</reference>
<protein>
    <submittedName>
        <fullName evidence="1">Uncharacterized protein</fullName>
    </submittedName>
</protein>
<proteinExistence type="predicted"/>
<accession>A0A6J7WD55</accession>
<evidence type="ECO:0000313" key="1">
    <source>
        <dbReference type="EMBL" id="CAB5187179.1"/>
    </source>
</evidence>
<dbReference type="EMBL" id="LR798210">
    <property type="protein sequence ID" value="CAB5187179.1"/>
    <property type="molecule type" value="Genomic_DNA"/>
</dbReference>
<sequence length="287" mass="28391">MSREWYRFFLNLFNLTGGGSNTTSLDELQIGPPSGAGENYFGTVTSVNVSGGTTGMAFTGGPITSAGTMTMSGILAIANGGSGTASPALVAGTNVTITGSWPNQTINSSNSGGTVTNVATAGTVNGITLTGGPITTTGTITLGGTLSNVSLATQVTGNLPVTNLNSGTGATSSTYWRGDGTWATVVSGASISNDTATASNLYPLFAAATTGTPTTIYTSNANYLYKPSTGELTAIAMVSSNGIQINANTVATSYTIATGNNGLSAGPVTVNSGISVTVSSGSTWVVV</sequence>
<name>A0A6J7WD55_9CAUD</name>
<gene>
    <name evidence="1" type="ORF">UFOVP160_13</name>
</gene>
<organism evidence="1">
    <name type="scientific">uncultured Caudovirales phage</name>
    <dbReference type="NCBI Taxonomy" id="2100421"/>
    <lineage>
        <taxon>Viruses</taxon>
        <taxon>Duplodnaviria</taxon>
        <taxon>Heunggongvirae</taxon>
        <taxon>Uroviricota</taxon>
        <taxon>Caudoviricetes</taxon>
        <taxon>Peduoviridae</taxon>
        <taxon>Maltschvirus</taxon>
        <taxon>Maltschvirus maltsch</taxon>
    </lineage>
</organism>